<dbReference type="HAMAP" id="MF_00522">
    <property type="entry name" value="PSI_PsaJ"/>
    <property type="match status" value="1"/>
</dbReference>
<keyword evidence="6 11" id="KW-0812">Transmembrane</keyword>
<evidence type="ECO:0000256" key="10">
    <source>
        <dbReference type="ARBA" id="ARBA00033429"/>
    </source>
</evidence>
<evidence type="ECO:0000256" key="11">
    <source>
        <dbReference type="SAM" id="Phobius"/>
    </source>
</evidence>
<dbReference type="AlphaFoldDB" id="A0A5D2LW58"/>
<keyword evidence="8 11" id="KW-1133">Transmembrane helix</keyword>
<keyword evidence="5" id="KW-0602">Photosynthesis</keyword>
<accession>A0A5D2LW58</accession>
<evidence type="ECO:0000313" key="12">
    <source>
        <dbReference type="EMBL" id="TYH83286.1"/>
    </source>
</evidence>
<comment type="function">
    <text evidence="1">May help in the organization of the PsaE and PsaF subunits.</text>
</comment>
<sequence>MRDLKTYLSVAPILCTLWFGSLAGLLIEINSFFLDALTFPFF</sequence>
<protein>
    <recommendedName>
        <fullName evidence="4">Photosystem I reaction center subunit IX</fullName>
    </recommendedName>
    <alternativeName>
        <fullName evidence="10">PSI-J</fullName>
    </alternativeName>
</protein>
<dbReference type="SUPFAM" id="SSF81544">
    <property type="entry name" value="Subunit IX of photosystem I reaction centre, PsaJ"/>
    <property type="match status" value="1"/>
</dbReference>
<evidence type="ECO:0000256" key="7">
    <source>
        <dbReference type="ARBA" id="ARBA00022836"/>
    </source>
</evidence>
<name>A0A5D2LW58_GOSTO</name>
<keyword evidence="13" id="KW-1185">Reference proteome</keyword>
<evidence type="ECO:0000313" key="13">
    <source>
        <dbReference type="Proteomes" id="UP000322667"/>
    </source>
</evidence>
<evidence type="ECO:0000256" key="5">
    <source>
        <dbReference type="ARBA" id="ARBA00022531"/>
    </source>
</evidence>
<evidence type="ECO:0000256" key="6">
    <source>
        <dbReference type="ARBA" id="ARBA00022692"/>
    </source>
</evidence>
<evidence type="ECO:0000256" key="2">
    <source>
        <dbReference type="ARBA" id="ARBA00004167"/>
    </source>
</evidence>
<comment type="subcellular location">
    <subcellularLocation>
        <location evidence="2">Membrane</location>
        <topology evidence="2">Single-pass membrane protein</topology>
    </subcellularLocation>
</comment>
<dbReference type="Gene3D" id="1.20.5.510">
    <property type="entry name" value="Single helix bin"/>
    <property type="match status" value="1"/>
</dbReference>
<dbReference type="EMBL" id="CM017624">
    <property type="protein sequence ID" value="TYH83286.1"/>
    <property type="molecule type" value="Genomic_DNA"/>
</dbReference>
<gene>
    <name evidence="12" type="ORF">ES332_D02G122100v1</name>
</gene>
<dbReference type="GO" id="GO:0015979">
    <property type="term" value="P:photosynthesis"/>
    <property type="evidence" value="ECO:0007669"/>
    <property type="project" value="UniProtKB-KW"/>
</dbReference>
<dbReference type="Proteomes" id="UP000322667">
    <property type="component" value="Chromosome D02"/>
</dbReference>
<dbReference type="GO" id="GO:0009522">
    <property type="term" value="C:photosystem I"/>
    <property type="evidence" value="ECO:0007669"/>
    <property type="project" value="UniProtKB-KW"/>
</dbReference>
<organism evidence="12 13">
    <name type="scientific">Gossypium tomentosum</name>
    <name type="common">Hawaiian cotton</name>
    <name type="synonym">Gossypium sandvicense</name>
    <dbReference type="NCBI Taxonomy" id="34277"/>
    <lineage>
        <taxon>Eukaryota</taxon>
        <taxon>Viridiplantae</taxon>
        <taxon>Streptophyta</taxon>
        <taxon>Embryophyta</taxon>
        <taxon>Tracheophyta</taxon>
        <taxon>Spermatophyta</taxon>
        <taxon>Magnoliopsida</taxon>
        <taxon>eudicotyledons</taxon>
        <taxon>Gunneridae</taxon>
        <taxon>Pentapetalae</taxon>
        <taxon>rosids</taxon>
        <taxon>malvids</taxon>
        <taxon>Malvales</taxon>
        <taxon>Malvaceae</taxon>
        <taxon>Malvoideae</taxon>
        <taxon>Gossypium</taxon>
    </lineage>
</organism>
<dbReference type="PANTHER" id="PTHR36082:SF2">
    <property type="entry name" value="PHOTOSYSTEM I REACTION CENTER SUBUNIT IX"/>
    <property type="match status" value="1"/>
</dbReference>
<evidence type="ECO:0000256" key="8">
    <source>
        <dbReference type="ARBA" id="ARBA00022989"/>
    </source>
</evidence>
<dbReference type="Pfam" id="PF01701">
    <property type="entry name" value="PSI_PsaJ"/>
    <property type="match status" value="1"/>
</dbReference>
<reference evidence="12 13" key="1">
    <citation type="submission" date="2019-07" db="EMBL/GenBank/DDBJ databases">
        <title>WGS assembly of Gossypium tomentosum.</title>
        <authorList>
            <person name="Chen Z.J."/>
            <person name="Sreedasyam A."/>
            <person name="Ando A."/>
            <person name="Song Q."/>
            <person name="De L."/>
            <person name="Hulse-Kemp A."/>
            <person name="Ding M."/>
            <person name="Ye W."/>
            <person name="Kirkbride R."/>
            <person name="Jenkins J."/>
            <person name="Plott C."/>
            <person name="Lovell J."/>
            <person name="Lin Y.-M."/>
            <person name="Vaughn R."/>
            <person name="Liu B."/>
            <person name="Li W."/>
            <person name="Simpson S."/>
            <person name="Scheffler B."/>
            <person name="Saski C."/>
            <person name="Grover C."/>
            <person name="Hu G."/>
            <person name="Conover J."/>
            <person name="Carlson J."/>
            <person name="Shu S."/>
            <person name="Boston L."/>
            <person name="Williams M."/>
            <person name="Peterson D."/>
            <person name="Mcgee K."/>
            <person name="Jones D."/>
            <person name="Wendel J."/>
            <person name="Stelly D."/>
            <person name="Grimwood J."/>
            <person name="Schmutz J."/>
        </authorList>
    </citation>
    <scope>NUCLEOTIDE SEQUENCE [LARGE SCALE GENOMIC DNA]</scope>
    <source>
        <strain evidence="12">7179.01</strain>
    </source>
</reference>
<dbReference type="InterPro" id="IPR002615">
    <property type="entry name" value="PSI_PsaJ"/>
</dbReference>
<comment type="similarity">
    <text evidence="3">Belongs to the PsaJ family.</text>
</comment>
<evidence type="ECO:0000256" key="4">
    <source>
        <dbReference type="ARBA" id="ARBA00019868"/>
    </source>
</evidence>
<evidence type="ECO:0000256" key="1">
    <source>
        <dbReference type="ARBA" id="ARBA00002115"/>
    </source>
</evidence>
<feature type="transmembrane region" description="Helical" evidence="11">
    <location>
        <begin position="7"/>
        <end position="27"/>
    </location>
</feature>
<evidence type="ECO:0000256" key="3">
    <source>
        <dbReference type="ARBA" id="ARBA00006318"/>
    </source>
</evidence>
<proteinExistence type="inferred from homology"/>
<dbReference type="PANTHER" id="PTHR36082">
    <property type="match status" value="1"/>
</dbReference>
<keyword evidence="7" id="KW-0603">Photosystem I</keyword>
<evidence type="ECO:0000256" key="9">
    <source>
        <dbReference type="ARBA" id="ARBA00023136"/>
    </source>
</evidence>
<keyword evidence="9 11" id="KW-0472">Membrane</keyword>
<dbReference type="InterPro" id="IPR036062">
    <property type="entry name" value="PSI_PsaJ_sf"/>
</dbReference>